<dbReference type="EMBL" id="VBWO01000001">
    <property type="protein sequence ID" value="TLF41922.1"/>
    <property type="molecule type" value="Genomic_DNA"/>
</dbReference>
<reference evidence="1 2" key="1">
    <citation type="submission" date="2019-05" db="EMBL/GenBank/DDBJ databases">
        <title>Genome-based reclassification of Lactobacillus casei as Lactobacillus casei subsp. casei. subsp.nov., description of Lactobacillus casei subsp. zeae subsp. nov., and emended description of Lactobacillus casei.</title>
        <authorList>
            <person name="Huang C.-H."/>
        </authorList>
    </citation>
    <scope>NUCLEOTIDE SEQUENCE [LARGE SCALE GENOMIC DNA]</scope>
    <source>
        <strain evidence="1 2">CRBIP24.44</strain>
    </source>
</reference>
<organism evidence="1 2">
    <name type="scientific">Lacticaseibacillus zeae</name>
    <name type="common">Lactobacillus zeae</name>
    <dbReference type="NCBI Taxonomy" id="57037"/>
    <lineage>
        <taxon>Bacteria</taxon>
        <taxon>Bacillati</taxon>
        <taxon>Bacillota</taxon>
        <taxon>Bacilli</taxon>
        <taxon>Lactobacillales</taxon>
        <taxon>Lactobacillaceae</taxon>
        <taxon>Lacticaseibacillus</taxon>
    </lineage>
</organism>
<sequence>MLPKVPQRPATAKLLPVTPMLPVLPQATPSRLKAKLRQPPVLPHQMPQLHQMPPALQPVMTRLLVLPTLPQAAPQMLLLVLPQPSTIQVPVPVKLILLRLQRPVMRVPRTPVPVKPVLMHHRQVPVPVTPPVKQAPLTSMQVRLHQLLPSIRRIAESSLMQVLLPVMPLKRIAMQAWHIVLLLPGRLLPVMPATRLRQPTVPMP</sequence>
<evidence type="ECO:0000313" key="1">
    <source>
        <dbReference type="EMBL" id="TLF41922.1"/>
    </source>
</evidence>
<comment type="caution">
    <text evidence="1">The sequence shown here is derived from an EMBL/GenBank/DDBJ whole genome shotgun (WGS) entry which is preliminary data.</text>
</comment>
<name>A0A5R8LX60_LACZE</name>
<evidence type="ECO:0000313" key="2">
    <source>
        <dbReference type="Proteomes" id="UP000309885"/>
    </source>
</evidence>
<dbReference type="AlphaFoldDB" id="A0A5R8LX60"/>
<accession>A0A5R8LX60</accession>
<protein>
    <submittedName>
        <fullName evidence="1">Uncharacterized protein</fullName>
    </submittedName>
</protein>
<dbReference type="Proteomes" id="UP000309885">
    <property type="component" value="Unassembled WGS sequence"/>
</dbReference>
<gene>
    <name evidence="1" type="ORF">FEI15_01555</name>
</gene>
<proteinExistence type="predicted"/>